<dbReference type="PROSITE" id="PS51257">
    <property type="entry name" value="PROKAR_LIPOPROTEIN"/>
    <property type="match status" value="1"/>
</dbReference>
<evidence type="ECO:0000313" key="6">
    <source>
        <dbReference type="Proteomes" id="UP000321412"/>
    </source>
</evidence>
<evidence type="ECO:0000259" key="4">
    <source>
        <dbReference type="Pfam" id="PF13649"/>
    </source>
</evidence>
<keyword evidence="5" id="KW-0489">Methyltransferase</keyword>
<dbReference type="AlphaFoldDB" id="A0A5C6XGK5"/>
<keyword evidence="1 5" id="KW-0808">Transferase</keyword>
<sequence>MTSHLLRLCPGALTLLLAGALACSGPSTMEKAEASVVDDSARAVVADDDEPAVEDGATEEPAVTEHHDSHDHAHDSHGHHDHAFKNPEDYVDRWNSPERDLWQRPAAVVEAMEIEPGMSAADIGAGTGYFIPHLVGQVGPEGLVYAVDMEDAMLRYIDEEAEARGWVNVETVQARADASGLEPESVDRILSVNTWHHIPDREAYAEHLTTRLRPGGSVWIVDYTKDSPQGPPAQHRMTPEQIIAELEAGGFEAELHEIKLDRQFMVVGRLPE</sequence>
<feature type="compositionally biased region" description="Acidic residues" evidence="2">
    <location>
        <begin position="48"/>
        <end position="58"/>
    </location>
</feature>
<dbReference type="RefSeq" id="WP_146979440.1">
    <property type="nucleotide sequence ID" value="NZ_VOSM01000001.1"/>
</dbReference>
<dbReference type="Proteomes" id="UP000321412">
    <property type="component" value="Unassembled WGS sequence"/>
</dbReference>
<name>A0A5C6XGK5_9DELT</name>
<dbReference type="OrthoDB" id="9784101at2"/>
<evidence type="ECO:0000313" key="5">
    <source>
        <dbReference type="EMBL" id="TXD39004.1"/>
    </source>
</evidence>
<dbReference type="InterPro" id="IPR041698">
    <property type="entry name" value="Methyltransf_25"/>
</dbReference>
<keyword evidence="6" id="KW-1185">Reference proteome</keyword>
<dbReference type="PANTHER" id="PTHR43861">
    <property type="entry name" value="TRANS-ACONITATE 2-METHYLTRANSFERASE-RELATED"/>
    <property type="match status" value="1"/>
</dbReference>
<evidence type="ECO:0000256" key="2">
    <source>
        <dbReference type="SAM" id="MobiDB-lite"/>
    </source>
</evidence>
<gene>
    <name evidence="5" type="ORF">FRC98_00965</name>
</gene>
<organism evidence="5 6">
    <name type="scientific">Lujinxingia vulgaris</name>
    <dbReference type="NCBI Taxonomy" id="2600176"/>
    <lineage>
        <taxon>Bacteria</taxon>
        <taxon>Deltaproteobacteria</taxon>
        <taxon>Bradymonadales</taxon>
        <taxon>Lujinxingiaceae</taxon>
        <taxon>Lujinxingia</taxon>
    </lineage>
</organism>
<dbReference type="GO" id="GO:0032259">
    <property type="term" value="P:methylation"/>
    <property type="evidence" value="ECO:0007669"/>
    <property type="project" value="UniProtKB-KW"/>
</dbReference>
<dbReference type="GO" id="GO:0008168">
    <property type="term" value="F:methyltransferase activity"/>
    <property type="evidence" value="ECO:0007669"/>
    <property type="project" value="UniProtKB-KW"/>
</dbReference>
<dbReference type="Pfam" id="PF13649">
    <property type="entry name" value="Methyltransf_25"/>
    <property type="match status" value="1"/>
</dbReference>
<proteinExistence type="predicted"/>
<dbReference type="EMBL" id="VOSM01000001">
    <property type="protein sequence ID" value="TXD39004.1"/>
    <property type="molecule type" value="Genomic_DNA"/>
</dbReference>
<dbReference type="InterPro" id="IPR029063">
    <property type="entry name" value="SAM-dependent_MTases_sf"/>
</dbReference>
<keyword evidence="3" id="KW-0732">Signal</keyword>
<evidence type="ECO:0000256" key="3">
    <source>
        <dbReference type="SAM" id="SignalP"/>
    </source>
</evidence>
<dbReference type="SUPFAM" id="SSF53335">
    <property type="entry name" value="S-adenosyl-L-methionine-dependent methyltransferases"/>
    <property type="match status" value="1"/>
</dbReference>
<feature type="domain" description="Methyltransferase" evidence="4">
    <location>
        <begin position="121"/>
        <end position="216"/>
    </location>
</feature>
<reference evidence="5 6" key="1">
    <citation type="submission" date="2019-08" db="EMBL/GenBank/DDBJ databases">
        <title>Bradymonadales sp. TMQ4.</title>
        <authorList>
            <person name="Liang Q."/>
        </authorList>
    </citation>
    <scope>NUCLEOTIDE SEQUENCE [LARGE SCALE GENOMIC DNA]</scope>
    <source>
        <strain evidence="5 6">TMQ4</strain>
    </source>
</reference>
<comment type="caution">
    <text evidence="5">The sequence shown here is derived from an EMBL/GenBank/DDBJ whole genome shotgun (WGS) entry which is preliminary data.</text>
</comment>
<protein>
    <submittedName>
        <fullName evidence="5">Methyltransferase domain-containing protein</fullName>
    </submittedName>
</protein>
<evidence type="ECO:0000256" key="1">
    <source>
        <dbReference type="ARBA" id="ARBA00022679"/>
    </source>
</evidence>
<accession>A0A5C6XGK5</accession>
<dbReference type="CDD" id="cd02440">
    <property type="entry name" value="AdoMet_MTases"/>
    <property type="match status" value="1"/>
</dbReference>
<dbReference type="Gene3D" id="3.40.50.150">
    <property type="entry name" value="Vaccinia Virus protein VP39"/>
    <property type="match status" value="1"/>
</dbReference>
<feature type="chain" id="PRO_5022852678" evidence="3">
    <location>
        <begin position="23"/>
        <end position="272"/>
    </location>
</feature>
<feature type="signal peptide" evidence="3">
    <location>
        <begin position="1"/>
        <end position="22"/>
    </location>
</feature>
<feature type="region of interest" description="Disordered" evidence="2">
    <location>
        <begin position="48"/>
        <end position="90"/>
    </location>
</feature>
<feature type="compositionally biased region" description="Basic and acidic residues" evidence="2">
    <location>
        <begin position="63"/>
        <end position="90"/>
    </location>
</feature>